<evidence type="ECO:0000256" key="5">
    <source>
        <dbReference type="ARBA" id="ARBA00015162"/>
    </source>
</evidence>
<keyword evidence="6" id="KW-0963">Cytoplasm</keyword>
<keyword evidence="10" id="KW-1185">Reference proteome</keyword>
<name>A0A2A9NK88_9AGAR</name>
<dbReference type="GO" id="GO:0005737">
    <property type="term" value="C:cytoplasm"/>
    <property type="evidence" value="ECO:0007669"/>
    <property type="project" value="UniProtKB-SubCell"/>
</dbReference>
<comment type="similarity">
    <text evidence="4">Belongs to the RTC4 family.</text>
</comment>
<evidence type="ECO:0000313" key="9">
    <source>
        <dbReference type="EMBL" id="PFH50999.1"/>
    </source>
</evidence>
<dbReference type="SMART" id="SM01312">
    <property type="entry name" value="RTC4"/>
    <property type="match status" value="1"/>
</dbReference>
<evidence type="ECO:0000256" key="4">
    <source>
        <dbReference type="ARBA" id="ARBA00009461"/>
    </source>
</evidence>
<dbReference type="PANTHER" id="PTHR41391">
    <property type="entry name" value="RESTRICTION OF TELOMERE CAPPING PROTEIN 4"/>
    <property type="match status" value="1"/>
</dbReference>
<dbReference type="InterPro" id="IPR028094">
    <property type="entry name" value="RTC4_C"/>
</dbReference>
<sequence length="128" mass="14214">MGAGTGISTFWDELKAEVEQKGTRAVASVQNQFATFEKAQPGYYGELGYAIIHQTLFDLFPTTSLDFIAPFTLQEFFQRVLVPEVALKLIMQDKQLQGAEGKREALNVLRESARYGAAMFSDENGRVG</sequence>
<dbReference type="Proteomes" id="UP000242287">
    <property type="component" value="Unassembled WGS sequence"/>
</dbReference>
<feature type="domain" description="Restriction of telomere capping protein 4 C-terminal" evidence="8">
    <location>
        <begin position="1"/>
        <end position="122"/>
    </location>
</feature>
<evidence type="ECO:0000256" key="6">
    <source>
        <dbReference type="ARBA" id="ARBA00022490"/>
    </source>
</evidence>
<reference evidence="9 10" key="1">
    <citation type="submission" date="2014-02" db="EMBL/GenBank/DDBJ databases">
        <title>Transposable element dynamics among asymbiotic and ectomycorrhizal Amanita fungi.</title>
        <authorList>
            <consortium name="DOE Joint Genome Institute"/>
            <person name="Hess J."/>
            <person name="Skrede I."/>
            <person name="Wolfe B."/>
            <person name="LaButti K."/>
            <person name="Ohm R.A."/>
            <person name="Grigoriev I.V."/>
            <person name="Pringle A."/>
        </authorList>
    </citation>
    <scope>NUCLEOTIDE SEQUENCE [LARGE SCALE GENOMIC DNA]</scope>
    <source>
        <strain evidence="9 10">SKay4041</strain>
    </source>
</reference>
<evidence type="ECO:0000256" key="7">
    <source>
        <dbReference type="ARBA" id="ARBA00023242"/>
    </source>
</evidence>
<comment type="function">
    <text evidence="1">May be involved in a process influencing telomere capping.</text>
</comment>
<dbReference type="AlphaFoldDB" id="A0A2A9NK88"/>
<accession>A0A2A9NK88</accession>
<dbReference type="OrthoDB" id="128308at2759"/>
<gene>
    <name evidence="9" type="ORF">AMATHDRAFT_143634</name>
</gene>
<evidence type="ECO:0000256" key="2">
    <source>
        <dbReference type="ARBA" id="ARBA00004123"/>
    </source>
</evidence>
<dbReference type="PANTHER" id="PTHR41391:SF1">
    <property type="entry name" value="RESTRICTION OF TELOMERE CAPPING PROTEIN 4"/>
    <property type="match status" value="1"/>
</dbReference>
<keyword evidence="7" id="KW-0539">Nucleus</keyword>
<evidence type="ECO:0000256" key="3">
    <source>
        <dbReference type="ARBA" id="ARBA00004496"/>
    </source>
</evidence>
<comment type="subcellular location">
    <subcellularLocation>
        <location evidence="3">Cytoplasm</location>
    </subcellularLocation>
    <subcellularLocation>
        <location evidence="2">Nucleus</location>
    </subcellularLocation>
</comment>
<dbReference type="GO" id="GO:0005634">
    <property type="term" value="C:nucleus"/>
    <property type="evidence" value="ECO:0007669"/>
    <property type="project" value="UniProtKB-SubCell"/>
</dbReference>
<evidence type="ECO:0000259" key="8">
    <source>
        <dbReference type="SMART" id="SM01312"/>
    </source>
</evidence>
<dbReference type="Pfam" id="PF14474">
    <property type="entry name" value="RTC4"/>
    <property type="match status" value="1"/>
</dbReference>
<feature type="non-terminal residue" evidence="9">
    <location>
        <position position="128"/>
    </location>
</feature>
<dbReference type="EMBL" id="KZ301993">
    <property type="protein sequence ID" value="PFH50999.1"/>
    <property type="molecule type" value="Genomic_DNA"/>
</dbReference>
<evidence type="ECO:0000313" key="10">
    <source>
        <dbReference type="Proteomes" id="UP000242287"/>
    </source>
</evidence>
<protein>
    <recommendedName>
        <fullName evidence="5">Restriction of telomere capping protein 4</fullName>
    </recommendedName>
</protein>
<organism evidence="9 10">
    <name type="scientific">Amanita thiersii Skay4041</name>
    <dbReference type="NCBI Taxonomy" id="703135"/>
    <lineage>
        <taxon>Eukaryota</taxon>
        <taxon>Fungi</taxon>
        <taxon>Dikarya</taxon>
        <taxon>Basidiomycota</taxon>
        <taxon>Agaricomycotina</taxon>
        <taxon>Agaricomycetes</taxon>
        <taxon>Agaricomycetidae</taxon>
        <taxon>Agaricales</taxon>
        <taxon>Pluteineae</taxon>
        <taxon>Amanitaceae</taxon>
        <taxon>Amanita</taxon>
    </lineage>
</organism>
<proteinExistence type="inferred from homology"/>
<evidence type="ECO:0000256" key="1">
    <source>
        <dbReference type="ARBA" id="ARBA00002738"/>
    </source>
</evidence>
<dbReference type="InterPro" id="IPR039024">
    <property type="entry name" value="RTC4"/>
</dbReference>